<dbReference type="RefSeq" id="WP_310342609.1">
    <property type="nucleotide sequence ID" value="NZ_JAVDXO010000004.1"/>
</dbReference>
<feature type="compositionally biased region" description="Low complexity" evidence="1">
    <location>
        <begin position="327"/>
        <end position="336"/>
    </location>
</feature>
<gene>
    <name evidence="3" type="ORF">J2X15_002191</name>
</gene>
<dbReference type="InterPro" id="IPR003399">
    <property type="entry name" value="Mce/MlaD"/>
</dbReference>
<dbReference type="Proteomes" id="UP001268089">
    <property type="component" value="Unassembled WGS sequence"/>
</dbReference>
<proteinExistence type="predicted"/>
<evidence type="ECO:0000313" key="3">
    <source>
        <dbReference type="EMBL" id="MDR7306905.1"/>
    </source>
</evidence>
<organism evidence="3 4">
    <name type="scientific">Rhodoferax saidenbachensis</name>
    <dbReference type="NCBI Taxonomy" id="1484693"/>
    <lineage>
        <taxon>Bacteria</taxon>
        <taxon>Pseudomonadati</taxon>
        <taxon>Pseudomonadota</taxon>
        <taxon>Betaproteobacteria</taxon>
        <taxon>Burkholderiales</taxon>
        <taxon>Comamonadaceae</taxon>
        <taxon>Rhodoferax</taxon>
    </lineage>
</organism>
<dbReference type="EMBL" id="JAVDXO010000004">
    <property type="protein sequence ID" value="MDR7306905.1"/>
    <property type="molecule type" value="Genomic_DNA"/>
</dbReference>
<reference evidence="3 4" key="1">
    <citation type="submission" date="2023-07" db="EMBL/GenBank/DDBJ databases">
        <title>Sorghum-associated microbial communities from plants grown in Nebraska, USA.</title>
        <authorList>
            <person name="Schachtman D."/>
        </authorList>
    </citation>
    <scope>NUCLEOTIDE SEQUENCE [LARGE SCALE GENOMIC DNA]</scope>
    <source>
        <strain evidence="3 4">BE308</strain>
    </source>
</reference>
<feature type="domain" description="Mce/MlaD" evidence="2">
    <location>
        <begin position="46"/>
        <end position="112"/>
    </location>
</feature>
<keyword evidence="4" id="KW-1185">Reference proteome</keyword>
<accession>A0ABU1ZMX0</accession>
<dbReference type="PANTHER" id="PTHR36698">
    <property type="entry name" value="BLL5892 PROTEIN"/>
    <property type="match status" value="1"/>
</dbReference>
<evidence type="ECO:0000259" key="2">
    <source>
        <dbReference type="Pfam" id="PF02470"/>
    </source>
</evidence>
<sequence length="336" mass="34748">MENKSHAFAAGAFVLVVAALLTALAAWLTRDTAEQRVFEISSAEGVTGLQSQAGVRYKGVMVGRVTDIALDTVQRGNVLVRIAVNDAAPITTSTFATLGFQGVTGLAFIQLDDSNTASPALQGSGDKVPRIPMRASMFSRLSEQGGNLLSQLEQASVRVNGLLAVDNQKQLMAAIGNLGRAAASVTALTEHADQVLGPKSGPDAVSLPRMAAQADATLKSMQATSDRLGVSADAVRTSAAEFQRTSRRMNEPGGTLDKIAQSTEALAHTSRQVNAQLLPRLSRATDDTARAVRQVGRAADTVGDNPQSLLWGKGTATPGPGEHGFVAPAAAAAGGP</sequence>
<evidence type="ECO:0000313" key="4">
    <source>
        <dbReference type="Proteomes" id="UP001268089"/>
    </source>
</evidence>
<name>A0ABU1ZMX0_9BURK</name>
<protein>
    <submittedName>
        <fullName evidence="3">Phospholipid/cholesterol/gamma-HCH transport system substrate-binding protein</fullName>
    </submittedName>
</protein>
<evidence type="ECO:0000256" key="1">
    <source>
        <dbReference type="SAM" id="MobiDB-lite"/>
    </source>
</evidence>
<comment type="caution">
    <text evidence="3">The sequence shown here is derived from an EMBL/GenBank/DDBJ whole genome shotgun (WGS) entry which is preliminary data.</text>
</comment>
<dbReference type="PANTHER" id="PTHR36698:SF2">
    <property type="entry name" value="MCE_MLAD DOMAIN-CONTAINING PROTEIN"/>
    <property type="match status" value="1"/>
</dbReference>
<dbReference type="Pfam" id="PF02470">
    <property type="entry name" value="MlaD"/>
    <property type="match status" value="1"/>
</dbReference>
<feature type="region of interest" description="Disordered" evidence="1">
    <location>
        <begin position="297"/>
        <end position="336"/>
    </location>
</feature>